<accession>A0A7U2F9U4</accession>
<keyword evidence="3" id="KW-1185">Reference proteome</keyword>
<gene>
    <name evidence="2" type="ORF">JI435_201310</name>
</gene>
<evidence type="ECO:0000313" key="2">
    <source>
        <dbReference type="EMBL" id="QRD01365.1"/>
    </source>
</evidence>
<sequence length="92" mass="10214">MLLPRMSARECRQGSRSSDPAHHDAICSILQTDPSLSDPSYIRPPCQVANIQFGHVAHRQNGLCELPTALIIKFMSARPRDDGICKAPMAWE</sequence>
<proteinExistence type="predicted"/>
<dbReference type="VEuPathDB" id="FungiDB:JI435_201310"/>
<dbReference type="RefSeq" id="XP_001802272.1">
    <property type="nucleotide sequence ID" value="XM_001802220.1"/>
</dbReference>
<reference evidence="3" key="1">
    <citation type="journal article" date="2021" name="BMC Genomics">
        <title>Chromosome-level genome assembly and manually-curated proteome of model necrotroph Parastagonospora nodorum Sn15 reveals a genome-wide trove of candidate effector homologs, and redundancy of virulence-related functions within an accessory chromosome.</title>
        <authorList>
            <person name="Bertazzoni S."/>
            <person name="Jones D.A.B."/>
            <person name="Phan H.T."/>
            <person name="Tan K.-C."/>
            <person name="Hane J.K."/>
        </authorList>
    </citation>
    <scope>NUCLEOTIDE SEQUENCE [LARGE SCALE GENOMIC DNA]</scope>
    <source>
        <strain evidence="3">SN15 / ATCC MYA-4574 / FGSC 10173)</strain>
    </source>
</reference>
<feature type="compositionally biased region" description="Basic and acidic residues" evidence="1">
    <location>
        <begin position="7"/>
        <end position="22"/>
    </location>
</feature>
<organism evidence="2 3">
    <name type="scientific">Phaeosphaeria nodorum (strain SN15 / ATCC MYA-4574 / FGSC 10173)</name>
    <name type="common">Glume blotch fungus</name>
    <name type="synonym">Parastagonospora nodorum</name>
    <dbReference type="NCBI Taxonomy" id="321614"/>
    <lineage>
        <taxon>Eukaryota</taxon>
        <taxon>Fungi</taxon>
        <taxon>Dikarya</taxon>
        <taxon>Ascomycota</taxon>
        <taxon>Pezizomycotina</taxon>
        <taxon>Dothideomycetes</taxon>
        <taxon>Pleosporomycetidae</taxon>
        <taxon>Pleosporales</taxon>
        <taxon>Pleosporineae</taxon>
        <taxon>Phaeosphaeriaceae</taxon>
        <taxon>Parastagonospora</taxon>
    </lineage>
</organism>
<evidence type="ECO:0000256" key="1">
    <source>
        <dbReference type="SAM" id="MobiDB-lite"/>
    </source>
</evidence>
<dbReference type="AlphaFoldDB" id="A0A7U2F9U4"/>
<dbReference type="EMBL" id="CP069034">
    <property type="protein sequence ID" value="QRD01365.1"/>
    <property type="molecule type" value="Genomic_DNA"/>
</dbReference>
<dbReference type="Proteomes" id="UP000663193">
    <property type="component" value="Chromosome 12"/>
</dbReference>
<dbReference type="KEGG" id="pno:SNOG_20131"/>
<protein>
    <submittedName>
        <fullName evidence="2">Uncharacterized protein</fullName>
    </submittedName>
</protein>
<feature type="region of interest" description="Disordered" evidence="1">
    <location>
        <begin position="1"/>
        <end position="22"/>
    </location>
</feature>
<name>A0A7U2F9U4_PHANO</name>
<evidence type="ECO:0000313" key="3">
    <source>
        <dbReference type="Proteomes" id="UP000663193"/>
    </source>
</evidence>